<organism evidence="2 3">
    <name type="scientific">Nocardioides soli</name>
    <dbReference type="NCBI Taxonomy" id="1036020"/>
    <lineage>
        <taxon>Bacteria</taxon>
        <taxon>Bacillati</taxon>
        <taxon>Actinomycetota</taxon>
        <taxon>Actinomycetes</taxon>
        <taxon>Propionibacteriales</taxon>
        <taxon>Nocardioidaceae</taxon>
        <taxon>Nocardioides</taxon>
    </lineage>
</organism>
<protein>
    <submittedName>
        <fullName evidence="2">Uncharacterized protein</fullName>
    </submittedName>
</protein>
<keyword evidence="1" id="KW-0472">Membrane</keyword>
<feature type="transmembrane region" description="Helical" evidence="1">
    <location>
        <begin position="36"/>
        <end position="54"/>
    </location>
</feature>
<accession>A0A7W4VXT7</accession>
<feature type="transmembrane region" description="Helical" evidence="1">
    <location>
        <begin position="12"/>
        <end position="30"/>
    </location>
</feature>
<dbReference type="EMBL" id="JACHWR010000002">
    <property type="protein sequence ID" value="MBB3043796.1"/>
    <property type="molecule type" value="Genomic_DNA"/>
</dbReference>
<reference evidence="2 3" key="1">
    <citation type="submission" date="2020-08" db="EMBL/GenBank/DDBJ databases">
        <title>Sequencing the genomes of 1000 actinobacteria strains.</title>
        <authorList>
            <person name="Klenk H.-P."/>
        </authorList>
    </citation>
    <scope>NUCLEOTIDE SEQUENCE [LARGE SCALE GENOMIC DNA]</scope>
    <source>
        <strain evidence="2 3">DSM 105498</strain>
    </source>
</reference>
<feature type="transmembrane region" description="Helical" evidence="1">
    <location>
        <begin position="150"/>
        <end position="169"/>
    </location>
</feature>
<proteinExistence type="predicted"/>
<dbReference type="Proteomes" id="UP000589626">
    <property type="component" value="Unassembled WGS sequence"/>
</dbReference>
<evidence type="ECO:0000313" key="3">
    <source>
        <dbReference type="Proteomes" id="UP000589626"/>
    </source>
</evidence>
<evidence type="ECO:0000256" key="1">
    <source>
        <dbReference type="SAM" id="Phobius"/>
    </source>
</evidence>
<dbReference type="AlphaFoldDB" id="A0A7W4VXT7"/>
<evidence type="ECO:0000313" key="2">
    <source>
        <dbReference type="EMBL" id="MBB3043796.1"/>
    </source>
</evidence>
<keyword evidence="1" id="KW-0812">Transmembrane</keyword>
<sequence length="233" mass="24256">MHPRVDPWLVWPRAFCVGAVAFTFGVVGHVTADGLLPGPLLLAVVLGLSVLLSVPMLARPAGRLRLVAMLVGGQMLVHLVLTLSAGHRGDVTGVASGRPVPAGLRSLPVVDGRRVGSLQDAYQGMSGQSVGGTTPTLPIGHLVSDLSAHAPMMAVHLVAASVVGLWLAYGERCLWTVLALTGRRVLAASWALGPVPGAPRPATRSAYAELPVVTASWWQARPHTRRGPPALAC</sequence>
<keyword evidence="1" id="KW-1133">Transmembrane helix</keyword>
<dbReference type="RefSeq" id="WP_183593567.1">
    <property type="nucleotide sequence ID" value="NZ_JACHWR010000002.1"/>
</dbReference>
<keyword evidence="3" id="KW-1185">Reference proteome</keyword>
<name>A0A7W4VXT7_9ACTN</name>
<feature type="transmembrane region" description="Helical" evidence="1">
    <location>
        <begin position="66"/>
        <end position="86"/>
    </location>
</feature>
<comment type="caution">
    <text evidence="2">The sequence shown here is derived from an EMBL/GenBank/DDBJ whole genome shotgun (WGS) entry which is preliminary data.</text>
</comment>
<gene>
    <name evidence="2" type="ORF">FHU40_003614</name>
</gene>